<dbReference type="InterPro" id="IPR010730">
    <property type="entry name" value="HET"/>
</dbReference>
<keyword evidence="3" id="KW-1185">Reference proteome</keyword>
<evidence type="ECO:0000313" key="3">
    <source>
        <dbReference type="Proteomes" id="UP000756346"/>
    </source>
</evidence>
<dbReference type="RefSeq" id="XP_046012696.1">
    <property type="nucleotide sequence ID" value="XM_046153916.1"/>
</dbReference>
<dbReference type="PANTHER" id="PTHR33112">
    <property type="entry name" value="DOMAIN PROTEIN, PUTATIVE-RELATED"/>
    <property type="match status" value="1"/>
</dbReference>
<organism evidence="2 3">
    <name type="scientific">Microdochium trichocladiopsis</name>
    <dbReference type="NCBI Taxonomy" id="1682393"/>
    <lineage>
        <taxon>Eukaryota</taxon>
        <taxon>Fungi</taxon>
        <taxon>Dikarya</taxon>
        <taxon>Ascomycota</taxon>
        <taxon>Pezizomycotina</taxon>
        <taxon>Sordariomycetes</taxon>
        <taxon>Xylariomycetidae</taxon>
        <taxon>Xylariales</taxon>
        <taxon>Microdochiaceae</taxon>
        <taxon>Microdochium</taxon>
    </lineage>
</organism>
<proteinExistence type="predicted"/>
<comment type="caution">
    <text evidence="2">The sequence shown here is derived from an EMBL/GenBank/DDBJ whole genome shotgun (WGS) entry which is preliminary data.</text>
</comment>
<dbReference type="Pfam" id="PF06985">
    <property type="entry name" value="HET"/>
    <property type="match status" value="1"/>
</dbReference>
<dbReference type="AlphaFoldDB" id="A0A9P8Y638"/>
<sequence>MPRCSACSSGVRMPGEGPVRRWPSFNDLESSAASGCDVCTLCRQYLSNWIQRKALCDTLGDVRLYAYDDHFSLECPSLQGALNLPVEDIDKSRQNKPVSPSGHGVLETPSAWLQRCLTSHDVCDDTISWMQRVEGEAASNLPRRLIDLMNIDSVVIIDCADWLANDLASPADLRDYCTLSYRWGQTTHDYVLKTPFDVLLEMPLASMPQTFKDAFAVVRALGIRFLWIDALCIVQPTAGDDGDWLAEGPRMGAVYQNSVLTIAATCALHAHEGFLAQTGASVFAAEPCTTTRVVKEEDGTQKTKDVLMKTSTPDFFQCVSNSALNERGWVMQERALSKRVVHFTEHGIFWECGGLKAHNIYGGLGQQVDQGRCRHKESMISVARSKRTRHLCPVEWFHFVKQYSYAKFTNPQDRLMALSSVARAVQPVIGAEYLAGLWANDLIRGLEWHCFKPEPKPRTYAAPTWSWASVGSGIEFTALCWHTFYDKVVEVVGTDVRPSPGTDRYGEISTGKLKLRGTLDHRKFPETAPEEYDRHLKIYWDEMQCESPAHSGWRDYTVLPICGHSATGMTLGYDTMFGAIILEPIGDTKTNARGVLESITREYRRIGWVEYDCPDARMHSHLQRTEYFSLWKEKDPTEVIII</sequence>
<evidence type="ECO:0000313" key="2">
    <source>
        <dbReference type="EMBL" id="KAH7031016.1"/>
    </source>
</evidence>
<dbReference type="OrthoDB" id="4674049at2759"/>
<accession>A0A9P8Y638</accession>
<dbReference type="GeneID" id="70183462"/>
<dbReference type="EMBL" id="JAGTJQ010000005">
    <property type="protein sequence ID" value="KAH7031016.1"/>
    <property type="molecule type" value="Genomic_DNA"/>
</dbReference>
<reference evidence="2" key="1">
    <citation type="journal article" date="2021" name="Nat. Commun.">
        <title>Genetic determinants of endophytism in the Arabidopsis root mycobiome.</title>
        <authorList>
            <person name="Mesny F."/>
            <person name="Miyauchi S."/>
            <person name="Thiergart T."/>
            <person name="Pickel B."/>
            <person name="Atanasova L."/>
            <person name="Karlsson M."/>
            <person name="Huettel B."/>
            <person name="Barry K.W."/>
            <person name="Haridas S."/>
            <person name="Chen C."/>
            <person name="Bauer D."/>
            <person name="Andreopoulos W."/>
            <person name="Pangilinan J."/>
            <person name="LaButti K."/>
            <person name="Riley R."/>
            <person name="Lipzen A."/>
            <person name="Clum A."/>
            <person name="Drula E."/>
            <person name="Henrissat B."/>
            <person name="Kohler A."/>
            <person name="Grigoriev I.V."/>
            <person name="Martin F.M."/>
            <person name="Hacquard S."/>
        </authorList>
    </citation>
    <scope>NUCLEOTIDE SEQUENCE</scope>
    <source>
        <strain evidence="2">MPI-CAGE-CH-0230</strain>
    </source>
</reference>
<gene>
    <name evidence="2" type="ORF">B0I36DRAFT_323027</name>
</gene>
<dbReference type="PANTHER" id="PTHR33112:SF16">
    <property type="entry name" value="HETEROKARYON INCOMPATIBILITY DOMAIN-CONTAINING PROTEIN"/>
    <property type="match status" value="1"/>
</dbReference>
<name>A0A9P8Y638_9PEZI</name>
<evidence type="ECO:0000259" key="1">
    <source>
        <dbReference type="Pfam" id="PF06985"/>
    </source>
</evidence>
<protein>
    <submittedName>
        <fullName evidence="2">Heterokaryon incompatibility protein-domain-containing protein</fullName>
    </submittedName>
</protein>
<dbReference type="Proteomes" id="UP000756346">
    <property type="component" value="Unassembled WGS sequence"/>
</dbReference>
<feature type="domain" description="Heterokaryon incompatibility" evidence="1">
    <location>
        <begin position="176"/>
        <end position="333"/>
    </location>
</feature>